<comment type="caution">
    <text evidence="1">The sequence shown here is derived from an EMBL/GenBank/DDBJ whole genome shotgun (WGS) entry which is preliminary data.</text>
</comment>
<organism evidence="1 2">
    <name type="scientific">Acipenser ruthenus</name>
    <name type="common">Sterlet sturgeon</name>
    <dbReference type="NCBI Taxonomy" id="7906"/>
    <lineage>
        <taxon>Eukaryota</taxon>
        <taxon>Metazoa</taxon>
        <taxon>Chordata</taxon>
        <taxon>Craniata</taxon>
        <taxon>Vertebrata</taxon>
        <taxon>Euteleostomi</taxon>
        <taxon>Actinopterygii</taxon>
        <taxon>Chondrostei</taxon>
        <taxon>Acipenseriformes</taxon>
        <taxon>Acipenseridae</taxon>
        <taxon>Acipenser</taxon>
    </lineage>
</organism>
<reference evidence="1 2" key="1">
    <citation type="submission" date="2019-01" db="EMBL/GenBank/DDBJ databases">
        <title>Draft Genome and Complete Hox-Cluster Characterization of the Sterlet Sturgeon (Acipenser ruthenus).</title>
        <authorList>
            <person name="Wei Q."/>
        </authorList>
    </citation>
    <scope>NUCLEOTIDE SEQUENCE [LARGE SCALE GENOMIC DNA]</scope>
    <source>
        <strain evidence="1">WHYD16114868_AA</strain>
        <tissue evidence="1">Blood</tissue>
    </source>
</reference>
<sequence>MLLQVGMFLEATMCDLYKGATYTKLRHTEAHMYSLQYLMQRGLYLSFLTIDTILSVAEAKVVNVIVELLREEMHQKERRLSLPMNCLKRIRKGSNYGSLIIT</sequence>
<dbReference type="AlphaFoldDB" id="A0A662YV43"/>
<protein>
    <submittedName>
        <fullName evidence="1">Uncharacterized protein</fullName>
    </submittedName>
</protein>
<gene>
    <name evidence="1" type="ORF">EOD39_10440</name>
</gene>
<evidence type="ECO:0000313" key="1">
    <source>
        <dbReference type="EMBL" id="RXM99995.1"/>
    </source>
</evidence>
<evidence type="ECO:0000313" key="2">
    <source>
        <dbReference type="Proteomes" id="UP000289886"/>
    </source>
</evidence>
<dbReference type="Proteomes" id="UP000289886">
    <property type="component" value="Unassembled WGS sequence"/>
</dbReference>
<accession>A0A662YV43</accession>
<name>A0A662YV43_ACIRT</name>
<proteinExistence type="predicted"/>
<dbReference type="EMBL" id="SCEB01000258">
    <property type="protein sequence ID" value="RXM99995.1"/>
    <property type="molecule type" value="Genomic_DNA"/>
</dbReference>
<keyword evidence="2" id="KW-1185">Reference proteome</keyword>